<dbReference type="STRING" id="74557.A0A1W0A2S7"/>
<dbReference type="AlphaFoldDB" id="A0A1W0A2S7"/>
<comment type="caution">
    <text evidence="1">The sequence shown here is derived from an EMBL/GenBank/DDBJ whole genome shotgun (WGS) entry which is preliminary data.</text>
</comment>
<proteinExistence type="predicted"/>
<dbReference type="EMBL" id="JNBS01000598">
    <property type="protein sequence ID" value="OQS04548.1"/>
    <property type="molecule type" value="Genomic_DNA"/>
</dbReference>
<protein>
    <submittedName>
        <fullName evidence="1">Uncharacterized protein</fullName>
    </submittedName>
</protein>
<gene>
    <name evidence="1" type="ORF">THRCLA_20859</name>
</gene>
<keyword evidence="2" id="KW-1185">Reference proteome</keyword>
<accession>A0A1W0A2S7</accession>
<name>A0A1W0A2S7_9STRA</name>
<evidence type="ECO:0000313" key="2">
    <source>
        <dbReference type="Proteomes" id="UP000243217"/>
    </source>
</evidence>
<sequence>MTSTINIDFTKEEYEILELLRGSPKENQNAKRQRVAMLAAKRTQRYRRKVHEEVRDLRQQVKDLQMKHDKFLTMTAFDGKWKKIAKLEKKRWLNAVNENNRLKQLIKDQLCFANIISASGTSLSFKMKEEWQCLKLAADPKIRIAAIHAIADREYKVMESVFINLGIIDEDHVCERVLENPMHSGGINIHLGASQRVAAPFSIVVNAMWDLICTTPRPKMTFPYQYGLIEVIDESTLYLNWTYKHLVCDFQFRLVVKRYFEPNKRFVIVTRTILEDEVIPLDKNMKICNDTSWMEVNAASKDQVILRYGSKCCEDDTSSKAMTLSIYKELQNSWSQIFQERINSQLNNPIM</sequence>
<dbReference type="Proteomes" id="UP000243217">
    <property type="component" value="Unassembled WGS sequence"/>
</dbReference>
<evidence type="ECO:0000313" key="1">
    <source>
        <dbReference type="EMBL" id="OQS04548.1"/>
    </source>
</evidence>
<reference evidence="1 2" key="1">
    <citation type="journal article" date="2014" name="Genome Biol. Evol.">
        <title>The secreted proteins of Achlya hypogyna and Thraustotheca clavata identify the ancestral oomycete secretome and reveal gene acquisitions by horizontal gene transfer.</title>
        <authorList>
            <person name="Misner I."/>
            <person name="Blouin N."/>
            <person name="Leonard G."/>
            <person name="Richards T.A."/>
            <person name="Lane C.E."/>
        </authorList>
    </citation>
    <scope>NUCLEOTIDE SEQUENCE [LARGE SCALE GENOMIC DNA]</scope>
    <source>
        <strain evidence="1 2">ATCC 34112</strain>
    </source>
</reference>
<organism evidence="1 2">
    <name type="scientific">Thraustotheca clavata</name>
    <dbReference type="NCBI Taxonomy" id="74557"/>
    <lineage>
        <taxon>Eukaryota</taxon>
        <taxon>Sar</taxon>
        <taxon>Stramenopiles</taxon>
        <taxon>Oomycota</taxon>
        <taxon>Saprolegniomycetes</taxon>
        <taxon>Saprolegniales</taxon>
        <taxon>Achlyaceae</taxon>
        <taxon>Thraustotheca</taxon>
    </lineage>
</organism>